<evidence type="ECO:0000313" key="2">
    <source>
        <dbReference type="Proteomes" id="UP000516181"/>
    </source>
</evidence>
<gene>
    <name evidence="1" type="ORF">IAP99_11590</name>
</gene>
<organism evidence="1 2">
    <name type="scientific">Klebsiella variicola</name>
    <dbReference type="NCBI Taxonomy" id="244366"/>
    <lineage>
        <taxon>Bacteria</taxon>
        <taxon>Pseudomonadati</taxon>
        <taxon>Pseudomonadota</taxon>
        <taxon>Gammaproteobacteria</taxon>
        <taxon>Enterobacterales</taxon>
        <taxon>Enterobacteriaceae</taxon>
        <taxon>Klebsiella/Raoultella group</taxon>
        <taxon>Klebsiella</taxon>
        <taxon>Klebsiella pneumoniae complex</taxon>
    </lineage>
</organism>
<dbReference type="EMBL" id="CP060807">
    <property type="protein sequence ID" value="QNP26929.1"/>
    <property type="molecule type" value="Genomic_DNA"/>
</dbReference>
<dbReference type="AlphaFoldDB" id="A0A0B7G4M2"/>
<dbReference type="KEGG" id="kvq:SP68_03610"/>
<dbReference type="GeneID" id="93272872"/>
<proteinExistence type="predicted"/>
<reference evidence="1 2" key="1">
    <citation type="submission" date="2020-08" db="EMBL/GenBank/DDBJ databases">
        <title>Complete genome sequence of Klebsiella pneumoniae KP2757.</title>
        <authorList>
            <person name="Zhang X."/>
        </authorList>
    </citation>
    <scope>NUCLEOTIDE SEQUENCE [LARGE SCALE GENOMIC DNA]</scope>
    <source>
        <strain evidence="1 2">KP2757</strain>
    </source>
</reference>
<sequence>MNILIHSNNLFFNIGLAQCFRDIQETLPGLNIIHSLPLSHFPDPAGLDVIILSLENFHDYQAAAELALRYQSLVVGFTSAGNVRRGRAFFADTLLWVSQRESVPEVGRLLRRLADRRWPLVPRHQRQSTSSRQRAPLNLLERRIIAATMKGQSVNQLAATLGINRKRVYNGLERIKVNFHLVSHAHFHHFMISGPTFNPLSPDLASYTPWAKPARQRQAALHTAEKHSYYLNKIRKLF</sequence>
<dbReference type="Proteomes" id="UP000516181">
    <property type="component" value="Chromosome"/>
</dbReference>
<dbReference type="RefSeq" id="WP_022066444.1">
    <property type="nucleotide sequence ID" value="NZ_BIGL01000001.1"/>
</dbReference>
<evidence type="ECO:0000313" key="1">
    <source>
        <dbReference type="EMBL" id="QNP26929.1"/>
    </source>
</evidence>
<accession>A0A0B7G4M2</accession>
<protein>
    <submittedName>
        <fullName evidence="1">Uncharacterized protein</fullName>
    </submittedName>
</protein>
<name>A0A0B7G4M2_KLEVA</name>